<comment type="similarity">
    <text evidence="1">Belongs to the ATP-dependent AMP-binding enzyme family.</text>
</comment>
<reference evidence="3 4" key="1">
    <citation type="submission" date="2018-12" db="EMBL/GenBank/DDBJ databases">
        <title>Amycolatopsis eburnea sp. nov. actinomycete associate with arbuscular mycorrhiza fungal spore.</title>
        <authorList>
            <person name="Lumyong S."/>
            <person name="Chaiya L."/>
        </authorList>
    </citation>
    <scope>NUCLEOTIDE SEQUENCE [LARGE SCALE GENOMIC DNA]</scope>
    <source>
        <strain evidence="3 4">GLM-1</strain>
    </source>
</reference>
<gene>
    <name evidence="3" type="ORF">EIY87_29530</name>
</gene>
<evidence type="ECO:0000259" key="2">
    <source>
        <dbReference type="Pfam" id="PF00501"/>
    </source>
</evidence>
<dbReference type="Proteomes" id="UP000267081">
    <property type="component" value="Unassembled WGS sequence"/>
</dbReference>
<dbReference type="PANTHER" id="PTHR22754:SF32">
    <property type="entry name" value="DISCO-INTERACTING PROTEIN 2"/>
    <property type="match status" value="1"/>
</dbReference>
<dbReference type="PANTHER" id="PTHR22754">
    <property type="entry name" value="DISCO-INTERACTING PROTEIN 2 DIP2 -RELATED"/>
    <property type="match status" value="1"/>
</dbReference>
<dbReference type="Gene3D" id="3.40.50.12780">
    <property type="entry name" value="N-terminal domain of ligase-like"/>
    <property type="match status" value="1"/>
</dbReference>
<dbReference type="GO" id="GO:0006633">
    <property type="term" value="P:fatty acid biosynthetic process"/>
    <property type="evidence" value="ECO:0007669"/>
    <property type="project" value="TreeGrafter"/>
</dbReference>
<dbReference type="InterPro" id="IPR045851">
    <property type="entry name" value="AMP-bd_C_sf"/>
</dbReference>
<proteinExistence type="inferred from homology"/>
<evidence type="ECO:0000313" key="3">
    <source>
        <dbReference type="EMBL" id="RSD13824.1"/>
    </source>
</evidence>
<evidence type="ECO:0000256" key="1">
    <source>
        <dbReference type="ARBA" id="ARBA00006432"/>
    </source>
</evidence>
<keyword evidence="4" id="KW-1185">Reference proteome</keyword>
<dbReference type="InterPro" id="IPR016024">
    <property type="entry name" value="ARM-type_fold"/>
</dbReference>
<sequence>MHEGPMLTSSEPAAGGLTTAAGATTLSTLLTARAAATGTERALTRLGAGRRTVTWAGLDHRVTAVAAALRQVTEPGQRAAILVADPVEHVVAFLGVLRAGLVAISVGPDRARVLADAEPVILLATSATVADTRRFLSTLDTCGHRVLAVDAVPDAPGFTEDPVAAEDVAYLQYPGAVMVTHANIVANARQAAAVLGPGELVSRSPLSDPLGLLLAVAVPLATGRPVVLVERPAALGPVTTLVSSADPDLDRVRAAFGASGQLRVCYVVAEATALVACGRPAGQRVAIVGPDGRRLPAGEPGEIWVSGPNVARGYRNRPGESARVFCAFLTGDDEPRWWLRTGHLGVLDESGELSVLDDDFAAGHHLRGLEAAAGGADPAVRDGAAFAAGHHLRDLEAAAGGADSAVRDGAAFAAGHHLRDLEAAAGGADSAVRDAVAFAARHPRDLEATAGGADSAVRDGAAFAAGHHPRDLEMTARGAHPAVRDAAAFAVPGAQVVLVVELAAGSLPPRGAVERAVRGALSERHGLTPRRVVVLGAGELPPTRAECRERYLAGLPTPDGLR</sequence>
<accession>A0A427T534</accession>
<dbReference type="InterPro" id="IPR042099">
    <property type="entry name" value="ANL_N_sf"/>
</dbReference>
<evidence type="ECO:0000313" key="4">
    <source>
        <dbReference type="Proteomes" id="UP000267081"/>
    </source>
</evidence>
<dbReference type="EMBL" id="RSEC01000058">
    <property type="protein sequence ID" value="RSD13824.1"/>
    <property type="molecule type" value="Genomic_DNA"/>
</dbReference>
<dbReference type="SUPFAM" id="SSF48371">
    <property type="entry name" value="ARM repeat"/>
    <property type="match status" value="1"/>
</dbReference>
<dbReference type="SUPFAM" id="SSF56801">
    <property type="entry name" value="Acetyl-CoA synthetase-like"/>
    <property type="match status" value="1"/>
</dbReference>
<organism evidence="3 4">
    <name type="scientific">Amycolatopsis eburnea</name>
    <dbReference type="NCBI Taxonomy" id="2267691"/>
    <lineage>
        <taxon>Bacteria</taxon>
        <taxon>Bacillati</taxon>
        <taxon>Actinomycetota</taxon>
        <taxon>Actinomycetes</taxon>
        <taxon>Pseudonocardiales</taxon>
        <taxon>Pseudonocardiaceae</taxon>
        <taxon>Amycolatopsis</taxon>
    </lineage>
</organism>
<comment type="caution">
    <text evidence="3">The sequence shown here is derived from an EMBL/GenBank/DDBJ whole genome shotgun (WGS) entry which is preliminary data.</text>
</comment>
<feature type="domain" description="AMP-dependent synthetase/ligase" evidence="2">
    <location>
        <begin position="273"/>
        <end position="314"/>
    </location>
</feature>
<dbReference type="Gene3D" id="3.30.300.30">
    <property type="match status" value="1"/>
</dbReference>
<dbReference type="AlphaFoldDB" id="A0A427T534"/>
<feature type="domain" description="AMP-dependent synthetase/ligase" evidence="2">
    <location>
        <begin position="32"/>
        <end position="235"/>
    </location>
</feature>
<protein>
    <recommendedName>
        <fullName evidence="2">AMP-dependent synthetase/ligase domain-containing protein</fullName>
    </recommendedName>
</protein>
<dbReference type="Pfam" id="PF00501">
    <property type="entry name" value="AMP-binding"/>
    <property type="match status" value="2"/>
</dbReference>
<dbReference type="GO" id="GO:0070566">
    <property type="term" value="F:adenylyltransferase activity"/>
    <property type="evidence" value="ECO:0007669"/>
    <property type="project" value="TreeGrafter"/>
</dbReference>
<dbReference type="InterPro" id="IPR000873">
    <property type="entry name" value="AMP-dep_synth/lig_dom"/>
</dbReference>
<dbReference type="GO" id="GO:0005886">
    <property type="term" value="C:plasma membrane"/>
    <property type="evidence" value="ECO:0007669"/>
    <property type="project" value="TreeGrafter"/>
</dbReference>
<name>A0A427T534_9PSEU</name>